<evidence type="ECO:0000256" key="1">
    <source>
        <dbReference type="ARBA" id="ARBA00003681"/>
    </source>
</evidence>
<dbReference type="PROSITE" id="PS00589">
    <property type="entry name" value="PTS_HPR_SER"/>
    <property type="match status" value="1"/>
</dbReference>
<accession>A0A0S6U922</accession>
<evidence type="ECO:0000256" key="5">
    <source>
        <dbReference type="ARBA" id="ARBA00022683"/>
    </source>
</evidence>
<reference evidence="7" key="1">
    <citation type="journal article" date="2014" name="Gene">
        <title>Genome-guided analysis of transformation efficiency and carbon dioxide assimilation by Moorella thermoacetica Y72.</title>
        <authorList>
            <person name="Tsukahara K."/>
            <person name="Kita A."/>
            <person name="Nakashimada Y."/>
            <person name="Hoshino T."/>
            <person name="Murakami K."/>
        </authorList>
    </citation>
    <scope>NUCLEOTIDE SEQUENCE [LARGE SCALE GENOMIC DNA]</scope>
    <source>
        <strain evidence="7">Y72</strain>
    </source>
</reference>
<sequence>MFEQGDVFMPEARVILKNPSGLHARPAAVFVQAANGFTADIILQRDGKEANGKSILAVMGLGAKCGNELVIRAEGADAEQALATLVELVQAGLGEAELPG</sequence>
<dbReference type="GO" id="GO:0005737">
    <property type="term" value="C:cytoplasm"/>
    <property type="evidence" value="ECO:0007669"/>
    <property type="project" value="UniProtKB-SubCell"/>
</dbReference>
<comment type="subcellular location">
    <subcellularLocation>
        <location evidence="2">Cytoplasm</location>
    </subcellularLocation>
</comment>
<dbReference type="EMBL" id="DF238840">
    <property type="protein sequence ID" value="GAF25506.1"/>
    <property type="molecule type" value="Genomic_DNA"/>
</dbReference>
<dbReference type="GO" id="GO:0009401">
    <property type="term" value="P:phosphoenolpyruvate-dependent sugar phosphotransferase system"/>
    <property type="evidence" value="ECO:0007669"/>
    <property type="project" value="UniProtKB-KW"/>
</dbReference>
<dbReference type="PANTHER" id="PTHR33705:SF2">
    <property type="entry name" value="PHOSPHOCARRIER PROTEIN NPR"/>
    <property type="match status" value="1"/>
</dbReference>
<protein>
    <recommendedName>
        <fullName evidence="3">Phosphocarrier protein HPr</fullName>
    </recommendedName>
</protein>
<organism evidence="7">
    <name type="scientific">Moorella thermoacetica Y72</name>
    <dbReference type="NCBI Taxonomy" id="1325331"/>
    <lineage>
        <taxon>Bacteria</taxon>
        <taxon>Bacillati</taxon>
        <taxon>Bacillota</taxon>
        <taxon>Clostridia</taxon>
        <taxon>Neomoorellales</taxon>
        <taxon>Neomoorellaceae</taxon>
        <taxon>Neomoorella</taxon>
    </lineage>
</organism>
<name>A0A0S6U922_NEOTH</name>
<dbReference type="Proteomes" id="UP000063718">
    <property type="component" value="Unassembled WGS sequence"/>
</dbReference>
<dbReference type="InterPro" id="IPR000032">
    <property type="entry name" value="HPr-like"/>
</dbReference>
<gene>
    <name evidence="7" type="ORF">MTY_0841</name>
</gene>
<dbReference type="PROSITE" id="PS51350">
    <property type="entry name" value="PTS_HPR_DOM"/>
    <property type="match status" value="1"/>
</dbReference>
<evidence type="ECO:0000256" key="2">
    <source>
        <dbReference type="ARBA" id="ARBA00004496"/>
    </source>
</evidence>
<evidence type="ECO:0000259" key="6">
    <source>
        <dbReference type="PROSITE" id="PS51350"/>
    </source>
</evidence>
<comment type="function">
    <text evidence="1">General (non sugar-specific) component of the phosphoenolpyruvate-dependent sugar phosphotransferase system (sugar PTS). This major carbohydrate active-transport system catalyzes the phosphorylation of incoming sugar substrates concomitantly with their translocation across the cell membrane. The phosphoryl group from phosphoenolpyruvate (PEP) is transferred to the phosphoryl carrier protein HPr by enzyme I. Phospho-HPr then transfers it to the PTS EIIA domain.</text>
</comment>
<dbReference type="InterPro" id="IPR050399">
    <property type="entry name" value="HPr"/>
</dbReference>
<evidence type="ECO:0000256" key="4">
    <source>
        <dbReference type="ARBA" id="ARBA00022490"/>
    </source>
</evidence>
<evidence type="ECO:0000256" key="3">
    <source>
        <dbReference type="ARBA" id="ARBA00020422"/>
    </source>
</evidence>
<dbReference type="InterPro" id="IPR002114">
    <property type="entry name" value="PTS_HPr_Ser_P_site"/>
</dbReference>
<dbReference type="CDD" id="cd00367">
    <property type="entry name" value="PTS-HPr_like"/>
    <property type="match status" value="1"/>
</dbReference>
<dbReference type="PROSITE" id="PS00369">
    <property type="entry name" value="PTS_HPR_HIS"/>
    <property type="match status" value="1"/>
</dbReference>
<keyword evidence="4" id="KW-0963">Cytoplasm</keyword>
<keyword evidence="7" id="KW-0808">Transferase</keyword>
<dbReference type="GO" id="GO:0016740">
    <property type="term" value="F:transferase activity"/>
    <property type="evidence" value="ECO:0007669"/>
    <property type="project" value="UniProtKB-KW"/>
</dbReference>
<proteinExistence type="predicted"/>
<dbReference type="PRINTS" id="PR00107">
    <property type="entry name" value="PHOSPHOCPHPR"/>
</dbReference>
<dbReference type="Gene3D" id="3.30.1340.10">
    <property type="entry name" value="HPr-like"/>
    <property type="match status" value="1"/>
</dbReference>
<dbReference type="InterPro" id="IPR035895">
    <property type="entry name" value="HPr-like_sf"/>
</dbReference>
<dbReference type="PANTHER" id="PTHR33705">
    <property type="entry name" value="PHOSPHOCARRIER PROTEIN HPR"/>
    <property type="match status" value="1"/>
</dbReference>
<dbReference type="InterPro" id="IPR001020">
    <property type="entry name" value="PTS_HPr_His_P_site"/>
</dbReference>
<dbReference type="AlphaFoldDB" id="A0A0S6U922"/>
<keyword evidence="5" id="KW-0598">Phosphotransferase system</keyword>
<evidence type="ECO:0000313" key="7">
    <source>
        <dbReference type="EMBL" id="GAF25506.1"/>
    </source>
</evidence>
<dbReference type="NCBIfam" id="TIGR01003">
    <property type="entry name" value="PTS_HPr_family"/>
    <property type="match status" value="1"/>
</dbReference>
<dbReference type="Pfam" id="PF00381">
    <property type="entry name" value="PTS-HPr"/>
    <property type="match status" value="1"/>
</dbReference>
<feature type="domain" description="HPr" evidence="6">
    <location>
        <begin position="9"/>
        <end position="96"/>
    </location>
</feature>
<dbReference type="SUPFAM" id="SSF55594">
    <property type="entry name" value="HPr-like"/>
    <property type="match status" value="1"/>
</dbReference>